<keyword evidence="4" id="KW-1185">Reference proteome</keyword>
<organism evidence="3 4">
    <name type="scientific">Alloalcanivorax profundimaris</name>
    <dbReference type="NCBI Taxonomy" id="2735259"/>
    <lineage>
        <taxon>Bacteria</taxon>
        <taxon>Pseudomonadati</taxon>
        <taxon>Pseudomonadota</taxon>
        <taxon>Gammaproteobacteria</taxon>
        <taxon>Oceanospirillales</taxon>
        <taxon>Alcanivoracaceae</taxon>
        <taxon>Alloalcanivorax</taxon>
    </lineage>
</organism>
<dbReference type="PANTHER" id="PTHR31793">
    <property type="entry name" value="4-HYDROXYBENZOYL-COA THIOESTERASE FAMILY MEMBER"/>
    <property type="match status" value="1"/>
</dbReference>
<sequence length="146" mass="16628">MREPFRFRFRVRYNECDAQQVVFNARYADYVDLAMTEFMRALGRDYKALLARGLDNQVVKLTLEWRASAVFDDVLDARVRTLKVGNTSFVLELDLVRAADGASLCRAEVVYVMMRTEPFEKTPVPEDLRAALEEGAPEVLIDQSGG</sequence>
<dbReference type="InterPro" id="IPR029069">
    <property type="entry name" value="HotDog_dom_sf"/>
</dbReference>
<dbReference type="InterPro" id="IPR050563">
    <property type="entry name" value="4-hydroxybenzoyl-CoA_TE"/>
</dbReference>
<name>A0ABS0ALM6_9GAMM</name>
<dbReference type="InterPro" id="IPR006684">
    <property type="entry name" value="YbgC/YbaW"/>
</dbReference>
<evidence type="ECO:0000313" key="4">
    <source>
        <dbReference type="Proteomes" id="UP000662703"/>
    </source>
</evidence>
<accession>A0ABS0ALM6</accession>
<dbReference type="Pfam" id="PF13279">
    <property type="entry name" value="4HBT_2"/>
    <property type="match status" value="1"/>
</dbReference>
<dbReference type="SUPFAM" id="SSF54637">
    <property type="entry name" value="Thioesterase/thiol ester dehydrase-isomerase"/>
    <property type="match status" value="1"/>
</dbReference>
<evidence type="ECO:0000256" key="2">
    <source>
        <dbReference type="ARBA" id="ARBA00022801"/>
    </source>
</evidence>
<dbReference type="Proteomes" id="UP000662703">
    <property type="component" value="Unassembled WGS sequence"/>
</dbReference>
<dbReference type="CDD" id="cd00586">
    <property type="entry name" value="4HBT"/>
    <property type="match status" value="1"/>
</dbReference>
<dbReference type="PANTHER" id="PTHR31793:SF27">
    <property type="entry name" value="NOVEL THIOESTERASE SUPERFAMILY DOMAIN AND SAPOSIN A-TYPE DOMAIN CONTAINING PROTEIN (0610012H03RIK)"/>
    <property type="match status" value="1"/>
</dbReference>
<comment type="caution">
    <text evidence="3">The sequence shown here is derived from an EMBL/GenBank/DDBJ whole genome shotgun (WGS) entry which is preliminary data.</text>
</comment>
<dbReference type="RefSeq" id="WP_194863876.1">
    <property type="nucleotide sequence ID" value="NZ_ARXX01000002.1"/>
</dbReference>
<dbReference type="EMBL" id="ARXX01000002">
    <property type="protein sequence ID" value="MBF5054945.1"/>
    <property type="molecule type" value="Genomic_DNA"/>
</dbReference>
<dbReference type="NCBIfam" id="TIGR00051">
    <property type="entry name" value="YbgC/FadM family acyl-CoA thioesterase"/>
    <property type="match status" value="1"/>
</dbReference>
<keyword evidence="2" id="KW-0378">Hydrolase</keyword>
<gene>
    <name evidence="3" type="ORF">Y5W_00239</name>
</gene>
<evidence type="ECO:0000313" key="3">
    <source>
        <dbReference type="EMBL" id="MBF5054945.1"/>
    </source>
</evidence>
<comment type="similarity">
    <text evidence="1">Belongs to the 4-hydroxybenzoyl-CoA thioesterase family.</text>
</comment>
<proteinExistence type="inferred from homology"/>
<dbReference type="Gene3D" id="3.10.129.10">
    <property type="entry name" value="Hotdog Thioesterase"/>
    <property type="match status" value="1"/>
</dbReference>
<evidence type="ECO:0000256" key="1">
    <source>
        <dbReference type="ARBA" id="ARBA00005953"/>
    </source>
</evidence>
<dbReference type="PIRSF" id="PIRSF003230">
    <property type="entry name" value="YbgC"/>
    <property type="match status" value="1"/>
</dbReference>
<protein>
    <recommendedName>
        <fullName evidence="5">Acyl-CoA thioesterase</fullName>
    </recommendedName>
</protein>
<reference evidence="3 4" key="1">
    <citation type="submission" date="2012-09" db="EMBL/GenBank/DDBJ databases">
        <title>Genome Sequence of alkane-degrading Bacterium Alcanivorax sp. 521-1.</title>
        <authorList>
            <person name="Lai Q."/>
            <person name="Shao Z."/>
        </authorList>
    </citation>
    <scope>NUCLEOTIDE SEQUENCE [LARGE SCALE GENOMIC DNA]</scope>
    <source>
        <strain evidence="3 4">521-1</strain>
    </source>
</reference>
<evidence type="ECO:0008006" key="5">
    <source>
        <dbReference type="Google" id="ProtNLM"/>
    </source>
</evidence>